<evidence type="ECO:0000313" key="2">
    <source>
        <dbReference type="EMBL" id="RIJ46410.1"/>
    </source>
</evidence>
<dbReference type="Proteomes" id="UP000265926">
    <property type="component" value="Unassembled WGS sequence"/>
</dbReference>
<comment type="caution">
    <text evidence="2">The sequence shown here is derived from an EMBL/GenBank/DDBJ whole genome shotgun (WGS) entry which is preliminary data.</text>
</comment>
<sequence>MNHFGYIQALCLIVVAGLFQSCEKNKQNWEIKGTSETGTVVYLYRLIPETTLVDSAYVDHRKFSFSGENADERLEPFYLVVDDGAKPGVECMLGNGDQLKLQLRSQTLPNFSGTKVADDLNKYYAIKQQEQKQNLDLSQELTQKRLSDQDRDLTMISYREKVQDLENEKIQFLKSIVHPDLNAYLVLKELQSSGVIEKEVVDKYRNALSAEGALTNDGIKVHRISDFFEAYALSREIEILDTATIRERYNKLDDENKTSVFAKIVEQHLQNCQPE</sequence>
<feature type="domain" description="DUF4369" evidence="1">
    <location>
        <begin position="31"/>
        <end position="120"/>
    </location>
</feature>
<dbReference type="InterPro" id="IPR025380">
    <property type="entry name" value="DUF4369"/>
</dbReference>
<dbReference type="RefSeq" id="WP_119439476.1">
    <property type="nucleotide sequence ID" value="NZ_QWGR01000014.1"/>
</dbReference>
<proteinExistence type="predicted"/>
<keyword evidence="3" id="KW-1185">Reference proteome</keyword>
<dbReference type="Pfam" id="PF14289">
    <property type="entry name" value="DUF4369"/>
    <property type="match status" value="1"/>
</dbReference>
<evidence type="ECO:0000313" key="3">
    <source>
        <dbReference type="Proteomes" id="UP000265926"/>
    </source>
</evidence>
<gene>
    <name evidence="2" type="ORF">D1614_18510</name>
</gene>
<reference evidence="2 3" key="1">
    <citation type="submission" date="2018-08" db="EMBL/GenBank/DDBJ databases">
        <title>Pallidiluteibacterium maritimus gen. nov., sp. nov., isolated from coastal sediment.</title>
        <authorList>
            <person name="Zhou L.Y."/>
        </authorList>
    </citation>
    <scope>NUCLEOTIDE SEQUENCE [LARGE SCALE GENOMIC DNA]</scope>
    <source>
        <strain evidence="2 3">XSD2</strain>
    </source>
</reference>
<dbReference type="EMBL" id="QWGR01000014">
    <property type="protein sequence ID" value="RIJ46410.1"/>
    <property type="molecule type" value="Genomic_DNA"/>
</dbReference>
<accession>A0A399SRJ0</accession>
<organism evidence="2 3">
    <name type="scientific">Maribellus luteus</name>
    <dbReference type="NCBI Taxonomy" id="2305463"/>
    <lineage>
        <taxon>Bacteria</taxon>
        <taxon>Pseudomonadati</taxon>
        <taxon>Bacteroidota</taxon>
        <taxon>Bacteroidia</taxon>
        <taxon>Marinilabiliales</taxon>
        <taxon>Prolixibacteraceae</taxon>
        <taxon>Maribellus</taxon>
    </lineage>
</organism>
<dbReference type="AlphaFoldDB" id="A0A399SRJ0"/>
<evidence type="ECO:0000259" key="1">
    <source>
        <dbReference type="Pfam" id="PF14289"/>
    </source>
</evidence>
<protein>
    <submittedName>
        <fullName evidence="2">DUF4369 domain-containing protein</fullName>
    </submittedName>
</protein>
<name>A0A399SRJ0_9BACT</name>